<keyword evidence="3" id="KW-1185">Reference proteome</keyword>
<protein>
    <recommendedName>
        <fullName evidence="4">YbbR-like domain-containing protein</fullName>
    </recommendedName>
</protein>
<keyword evidence="1" id="KW-0812">Transmembrane</keyword>
<reference evidence="2" key="1">
    <citation type="submission" date="2022-11" db="EMBL/GenBank/DDBJ databases">
        <title>Minimal conservation of predation-associated metabolite biosynthetic gene clusters underscores biosynthetic potential of Myxococcota including descriptions for ten novel species: Archangium lansinium sp. nov., Myxococcus landrumus sp. nov., Nannocystis bai.</title>
        <authorList>
            <person name="Ahearne A."/>
            <person name="Stevens C."/>
            <person name="Phillips K."/>
        </authorList>
    </citation>
    <scope>NUCLEOTIDE SEQUENCE</scope>
    <source>
        <strain evidence="2">Na p29</strain>
    </source>
</reference>
<dbReference type="Gene3D" id="2.170.120.40">
    <property type="entry name" value="YbbR-like domain"/>
    <property type="match status" value="1"/>
</dbReference>
<dbReference type="RefSeq" id="WP_267770017.1">
    <property type="nucleotide sequence ID" value="NZ_JAPNKE010000002.1"/>
</dbReference>
<dbReference type="Proteomes" id="UP001150924">
    <property type="component" value="Unassembled WGS sequence"/>
</dbReference>
<keyword evidence="1" id="KW-0472">Membrane</keyword>
<evidence type="ECO:0000256" key="1">
    <source>
        <dbReference type="SAM" id="Phobius"/>
    </source>
</evidence>
<name>A0A9X3EPE4_9BACT</name>
<comment type="caution">
    <text evidence="2">The sequence shown here is derived from an EMBL/GenBank/DDBJ whole genome shotgun (WGS) entry which is preliminary data.</text>
</comment>
<feature type="transmembrane region" description="Helical" evidence="1">
    <location>
        <begin position="12"/>
        <end position="32"/>
    </location>
</feature>
<evidence type="ECO:0008006" key="4">
    <source>
        <dbReference type="Google" id="ProtNLM"/>
    </source>
</evidence>
<organism evidence="2 3">
    <name type="scientific">Nannocystis pusilla</name>
    <dbReference type="NCBI Taxonomy" id="889268"/>
    <lineage>
        <taxon>Bacteria</taxon>
        <taxon>Pseudomonadati</taxon>
        <taxon>Myxococcota</taxon>
        <taxon>Polyangia</taxon>
        <taxon>Nannocystales</taxon>
        <taxon>Nannocystaceae</taxon>
        <taxon>Nannocystis</taxon>
    </lineage>
</organism>
<sequence length="357" mass="38618">MTRALRWLYGALFNHLLTKLTALVLASGFFVFTRDDVTRRFTIPLKVNTDPRRVLQTKLPDTVTVELHGSWARMNRLSSHDLGSAQLDLAGARPGPLELDPATIVMPPGVIFRGMDYEKVDLRFDPVIERAVLISAAVRGLVHPDYEHTGTRVDPPRWRVHGGSKIVGELANLNTDPIDVSGATSDVEMVVGLGQLREGAEYTGVAPGEVPKVTVSVAIRPKLSERRYEVPLTWPVEQEAPYGAPLKVAAVVRGPVPSLRQIDAIPSAVVATVQLQKPQEDAPSGAVMVDLGLSEAVPPALRANLTLEPGQSGSSFRLRPPKSRWTAPVAAIRKSAWRTNVGCSAPTGSAAPRASRR</sequence>
<accession>A0A9X3EPE4</accession>
<proteinExistence type="predicted"/>
<gene>
    <name evidence="2" type="ORF">OV079_17940</name>
</gene>
<evidence type="ECO:0000313" key="3">
    <source>
        <dbReference type="Proteomes" id="UP001150924"/>
    </source>
</evidence>
<dbReference type="Gene3D" id="2.170.120.30">
    <property type="match status" value="1"/>
</dbReference>
<keyword evidence="1" id="KW-1133">Transmembrane helix</keyword>
<evidence type="ECO:0000313" key="2">
    <source>
        <dbReference type="EMBL" id="MCY1007396.1"/>
    </source>
</evidence>
<dbReference type="AlphaFoldDB" id="A0A9X3EPE4"/>
<dbReference type="EMBL" id="JAPNKE010000002">
    <property type="protein sequence ID" value="MCY1007396.1"/>
    <property type="molecule type" value="Genomic_DNA"/>
</dbReference>